<accession>A0A026WKJ4</accession>
<evidence type="ECO:0000256" key="12">
    <source>
        <dbReference type="PROSITE-ProRule" id="PRU00352"/>
    </source>
</evidence>
<feature type="compositionally biased region" description="Basic and acidic residues" evidence="13">
    <location>
        <begin position="900"/>
        <end position="913"/>
    </location>
</feature>
<dbReference type="InterPro" id="IPR027231">
    <property type="entry name" value="Semaphorin"/>
</dbReference>
<dbReference type="GO" id="GO:0007411">
    <property type="term" value="P:axon guidance"/>
    <property type="evidence" value="ECO:0007669"/>
    <property type="project" value="TreeGrafter"/>
</dbReference>
<dbReference type="GO" id="GO:0005576">
    <property type="term" value="C:extracellular region"/>
    <property type="evidence" value="ECO:0007669"/>
    <property type="project" value="UniProtKB-SubCell"/>
</dbReference>
<evidence type="ECO:0000313" key="16">
    <source>
        <dbReference type="EMBL" id="EZA56161.1"/>
    </source>
</evidence>
<feature type="region of interest" description="Disordered" evidence="13">
    <location>
        <begin position="736"/>
        <end position="762"/>
    </location>
</feature>
<evidence type="ECO:0000256" key="2">
    <source>
        <dbReference type="ARBA" id="ARBA00009492"/>
    </source>
</evidence>
<feature type="region of interest" description="Disordered" evidence="13">
    <location>
        <begin position="892"/>
        <end position="920"/>
    </location>
</feature>
<feature type="non-terminal residue" evidence="16">
    <location>
        <position position="1"/>
    </location>
</feature>
<dbReference type="InterPro" id="IPR001627">
    <property type="entry name" value="Semap_dom"/>
</dbReference>
<keyword evidence="6" id="KW-0221">Differentiation</keyword>
<dbReference type="CDD" id="cd11238">
    <property type="entry name" value="Sema_2A"/>
    <property type="match status" value="1"/>
</dbReference>
<dbReference type="SMART" id="SM00630">
    <property type="entry name" value="Sema"/>
    <property type="match status" value="1"/>
</dbReference>
<keyword evidence="5" id="KW-0732">Signal</keyword>
<dbReference type="PANTHER" id="PTHR11036:SF90">
    <property type="entry name" value="SEMAPHORIN 2B, ISOFORM D-RELATED"/>
    <property type="match status" value="1"/>
</dbReference>
<keyword evidence="17" id="KW-1185">Reference proteome</keyword>
<evidence type="ECO:0000256" key="7">
    <source>
        <dbReference type="ARBA" id="ARBA00022902"/>
    </source>
</evidence>
<keyword evidence="3" id="KW-0217">Developmental protein</keyword>
<keyword evidence="8" id="KW-1015">Disulfide bond</keyword>
<dbReference type="InterPro" id="IPR007110">
    <property type="entry name" value="Ig-like_dom"/>
</dbReference>
<dbReference type="GO" id="GO:0071526">
    <property type="term" value="P:semaphorin-plexin signaling pathway"/>
    <property type="evidence" value="ECO:0007669"/>
    <property type="project" value="TreeGrafter"/>
</dbReference>
<dbReference type="SUPFAM" id="SSF48726">
    <property type="entry name" value="Immunoglobulin"/>
    <property type="match status" value="1"/>
</dbReference>
<evidence type="ECO:0000256" key="1">
    <source>
        <dbReference type="ARBA" id="ARBA00004613"/>
    </source>
</evidence>
<evidence type="ECO:0000256" key="10">
    <source>
        <dbReference type="ARBA" id="ARBA00023319"/>
    </source>
</evidence>
<evidence type="ECO:0000256" key="3">
    <source>
        <dbReference type="ARBA" id="ARBA00022473"/>
    </source>
</evidence>
<evidence type="ECO:0000256" key="8">
    <source>
        <dbReference type="ARBA" id="ARBA00023157"/>
    </source>
</evidence>
<feature type="region of interest" description="Disordered" evidence="13">
    <location>
        <begin position="990"/>
        <end position="1020"/>
    </location>
</feature>
<dbReference type="PROSITE" id="PS50835">
    <property type="entry name" value="IG_LIKE"/>
    <property type="match status" value="1"/>
</dbReference>
<feature type="compositionally biased region" description="Gly residues" evidence="13">
    <location>
        <begin position="1006"/>
        <end position="1020"/>
    </location>
</feature>
<dbReference type="Gene3D" id="3.30.1680.10">
    <property type="entry name" value="ligand-binding face of the semaphorins, domain 2"/>
    <property type="match status" value="1"/>
</dbReference>
<feature type="domain" description="Ig-like" evidence="14">
    <location>
        <begin position="561"/>
        <end position="657"/>
    </location>
</feature>
<dbReference type="InterPro" id="IPR036352">
    <property type="entry name" value="Semap_dom_sf"/>
</dbReference>
<sequence>VIDTSGLPPESLHSARRRLAPRYFRFREECIVVLGSGESASGVDEFQTRQFCQEPRPRWSKHVREFSCGMLYYRTLYLDSKRDALYVGAMDKIFRLNLSNISHSNCERDALNLEPSNVANCVSKGKSEHFDCRNHIRVIQPMGDGNRLYMCGTNAHSPKDWVIYSNLTHLPRHEFVPGVGMGIAKCPYDPADNSTAVWVEKGNPGDLPALYSGTNAEFTKADTVIFRTDLYNLTTGRKAFSFKRTLKYDSKWLDKPNFVGSYDIGSHVFFFFRETAVEYINCGKSVYSRVARVCKRDTGGKNILAQNWATYLKARLNCSIPGEFPFYFNEIQSIYKVPGDDTHFYGTFTTSTNGLMGSAICSFHIDAIQEAFRGKFKEQATSSSAWLPVLSNKVPEPRPGQCVNDTETLPDTVLNFIRSHPLMDSAISHENEKPVFYKRDVMLTRLVVDKLRIDFVGIDLDYTVYYAGSSDGRVHKVVQWVDSNGESQSILLDVFDVTPGEPIQAMEISKEHKALYVASDHRIKQIDLVMCTRRYDNCLRCVHDPYCGWDKDTNTCKPYEPGLLQDVSNSTADVCDSSVGKRKLVVTWGQSVHLGCFVKMPEVLANQEVRWYHYSKEKGRYQIAYKYGAGGDKFIETSEKGLVIVGVNEQDAGRYDCWLGGALLCSYNITVDAHRCSAPAKSNDYQKIYSDWCHEFEKYKSAMKNWEKKQAMLRYTFTRFEKLVFHSHVRCPAEEPRLDHIRPDDEPGHPAGRSRHRARPVGHSRTLKRLSDHVPQNCLASQTKWTNPTNKCKGRAKAKDRSCMQLLWAADREWPIEFTGVRQRVSARASRERLGEQTLAPASVIFMMMTVKMVKRCGKTIGRLMILDSNSNSRRSMVLSMVNGILQVSKTRGWSSGSSERPRSGPEAARQESARAISSDQHAEWRKFVHTRYQRLVRGRRHIASFVRYHRNEMPVINVTPIKRYADGRRPRSPQLLVSATEWLKDDLKSDRGASRWSFPNDGRCEGGGDGVGRGGEGKT</sequence>
<reference evidence="16 17" key="1">
    <citation type="journal article" date="2014" name="Curr. Biol.">
        <title>The genome of the clonal raider ant Cerapachys biroi.</title>
        <authorList>
            <person name="Oxley P.R."/>
            <person name="Ji L."/>
            <person name="Fetter-Pruneda I."/>
            <person name="McKenzie S.K."/>
            <person name="Li C."/>
            <person name="Hu H."/>
            <person name="Zhang G."/>
            <person name="Kronauer D.J."/>
        </authorList>
    </citation>
    <scope>NUCLEOTIDE SEQUENCE [LARGE SCALE GENOMIC DNA]</scope>
</reference>
<dbReference type="PANTHER" id="PTHR11036">
    <property type="entry name" value="SEMAPHORIN"/>
    <property type="match status" value="1"/>
</dbReference>
<feature type="compositionally biased region" description="Basic residues" evidence="13">
    <location>
        <begin position="752"/>
        <end position="762"/>
    </location>
</feature>
<evidence type="ECO:0000256" key="4">
    <source>
        <dbReference type="ARBA" id="ARBA00022525"/>
    </source>
</evidence>
<dbReference type="STRING" id="2015173.A0A026WKJ4"/>
<dbReference type="GO" id="GO:0030335">
    <property type="term" value="P:positive regulation of cell migration"/>
    <property type="evidence" value="ECO:0007669"/>
    <property type="project" value="TreeGrafter"/>
</dbReference>
<keyword evidence="7" id="KW-0524">Neurogenesis</keyword>
<dbReference type="GO" id="GO:0005886">
    <property type="term" value="C:plasma membrane"/>
    <property type="evidence" value="ECO:0007669"/>
    <property type="project" value="TreeGrafter"/>
</dbReference>
<proteinExistence type="inferred from homology"/>
<dbReference type="Gene3D" id="2.130.10.10">
    <property type="entry name" value="YVTN repeat-like/Quinoprotein amine dehydrogenase"/>
    <property type="match status" value="1"/>
</dbReference>
<organism evidence="16 17">
    <name type="scientific">Ooceraea biroi</name>
    <name type="common">Clonal raider ant</name>
    <name type="synonym">Cerapachys biroi</name>
    <dbReference type="NCBI Taxonomy" id="2015173"/>
    <lineage>
        <taxon>Eukaryota</taxon>
        <taxon>Metazoa</taxon>
        <taxon>Ecdysozoa</taxon>
        <taxon>Arthropoda</taxon>
        <taxon>Hexapoda</taxon>
        <taxon>Insecta</taxon>
        <taxon>Pterygota</taxon>
        <taxon>Neoptera</taxon>
        <taxon>Endopterygota</taxon>
        <taxon>Hymenoptera</taxon>
        <taxon>Apocrita</taxon>
        <taxon>Aculeata</taxon>
        <taxon>Formicoidea</taxon>
        <taxon>Formicidae</taxon>
        <taxon>Dorylinae</taxon>
        <taxon>Ooceraea</taxon>
    </lineage>
</organism>
<dbReference type="Proteomes" id="UP000053097">
    <property type="component" value="Unassembled WGS sequence"/>
</dbReference>
<dbReference type="InterPro" id="IPR015943">
    <property type="entry name" value="WD40/YVTN_repeat-like_dom_sf"/>
</dbReference>
<name>A0A026WKJ4_OOCBI</name>
<evidence type="ECO:0000313" key="17">
    <source>
        <dbReference type="Proteomes" id="UP000053097"/>
    </source>
</evidence>
<keyword evidence="4" id="KW-0964">Secreted</keyword>
<evidence type="ECO:0000256" key="11">
    <source>
        <dbReference type="ARBA" id="ARBA00074148"/>
    </source>
</evidence>
<evidence type="ECO:0000256" key="5">
    <source>
        <dbReference type="ARBA" id="ARBA00022729"/>
    </source>
</evidence>
<dbReference type="SUPFAM" id="SSF101912">
    <property type="entry name" value="Sema domain"/>
    <property type="match status" value="1"/>
</dbReference>
<comment type="similarity">
    <text evidence="2">Belongs to the semaphorin family.</text>
</comment>
<dbReference type="OrthoDB" id="9988752at2759"/>
<comment type="caution">
    <text evidence="12">Lacks conserved residue(s) required for the propagation of feature annotation.</text>
</comment>
<evidence type="ECO:0000259" key="14">
    <source>
        <dbReference type="PROSITE" id="PS50835"/>
    </source>
</evidence>
<dbReference type="GO" id="GO:0030215">
    <property type="term" value="F:semaphorin receptor binding"/>
    <property type="evidence" value="ECO:0007669"/>
    <property type="project" value="InterPro"/>
</dbReference>
<dbReference type="InterPro" id="IPR036179">
    <property type="entry name" value="Ig-like_dom_sf"/>
</dbReference>
<dbReference type="PROSITE" id="PS51004">
    <property type="entry name" value="SEMA"/>
    <property type="match status" value="1"/>
</dbReference>
<dbReference type="SUPFAM" id="SSF103575">
    <property type="entry name" value="Plexin repeat"/>
    <property type="match status" value="1"/>
</dbReference>
<keyword evidence="10" id="KW-0393">Immunoglobulin domain</keyword>
<feature type="compositionally biased region" description="Basic and acidic residues" evidence="13">
    <location>
        <begin position="736"/>
        <end position="748"/>
    </location>
</feature>
<evidence type="ECO:0000256" key="13">
    <source>
        <dbReference type="SAM" id="MobiDB-lite"/>
    </source>
</evidence>
<dbReference type="GO" id="GO:0045499">
    <property type="term" value="F:chemorepellent activity"/>
    <property type="evidence" value="ECO:0007669"/>
    <property type="project" value="TreeGrafter"/>
</dbReference>
<comment type="subcellular location">
    <subcellularLocation>
        <location evidence="1">Secreted</location>
    </subcellularLocation>
</comment>
<dbReference type="EMBL" id="KK107168">
    <property type="protein sequence ID" value="EZA56161.1"/>
    <property type="molecule type" value="Genomic_DNA"/>
</dbReference>
<protein>
    <recommendedName>
        <fullName evidence="11">Semaphorin-2A</fullName>
    </recommendedName>
</protein>
<keyword evidence="9" id="KW-0325">Glycoprotein</keyword>
<feature type="domain" description="Sema" evidence="15">
    <location>
        <begin position="49"/>
        <end position="528"/>
    </location>
</feature>
<evidence type="ECO:0000256" key="6">
    <source>
        <dbReference type="ARBA" id="ARBA00022782"/>
    </source>
</evidence>
<evidence type="ECO:0000256" key="9">
    <source>
        <dbReference type="ARBA" id="ARBA00023180"/>
    </source>
</evidence>
<gene>
    <name evidence="16" type="ORF">X777_03493</name>
</gene>
<dbReference type="FunFam" id="2.130.10.10:FF:000369">
    <property type="entry name" value="semaphorin-2A isoform X1"/>
    <property type="match status" value="1"/>
</dbReference>
<dbReference type="Pfam" id="PF01403">
    <property type="entry name" value="Sema"/>
    <property type="match status" value="1"/>
</dbReference>
<dbReference type="AlphaFoldDB" id="A0A026WKJ4"/>
<evidence type="ECO:0000259" key="15">
    <source>
        <dbReference type="PROSITE" id="PS51004"/>
    </source>
</evidence>